<feature type="coiled-coil region" evidence="1">
    <location>
        <begin position="70"/>
        <end position="97"/>
    </location>
</feature>
<proteinExistence type="predicted"/>
<evidence type="ECO:0000256" key="1">
    <source>
        <dbReference type="SAM" id="Coils"/>
    </source>
</evidence>
<dbReference type="Proteomes" id="UP000215902">
    <property type="component" value="Unassembled WGS sequence"/>
</dbReference>
<keyword evidence="1" id="KW-0175">Coiled coil</keyword>
<name>A0A267DRY7_9PLAT</name>
<keyword evidence="3" id="KW-1185">Reference proteome</keyword>
<organism evidence="2 3">
    <name type="scientific">Macrostomum lignano</name>
    <dbReference type="NCBI Taxonomy" id="282301"/>
    <lineage>
        <taxon>Eukaryota</taxon>
        <taxon>Metazoa</taxon>
        <taxon>Spiralia</taxon>
        <taxon>Lophotrochozoa</taxon>
        <taxon>Platyhelminthes</taxon>
        <taxon>Rhabditophora</taxon>
        <taxon>Macrostomorpha</taxon>
        <taxon>Macrostomida</taxon>
        <taxon>Macrostomidae</taxon>
        <taxon>Macrostomum</taxon>
    </lineage>
</organism>
<gene>
    <name evidence="2" type="ORF">BOX15_Mlig014486g1</name>
</gene>
<protein>
    <submittedName>
        <fullName evidence="2">Uncharacterized protein</fullName>
    </submittedName>
</protein>
<evidence type="ECO:0000313" key="3">
    <source>
        <dbReference type="Proteomes" id="UP000215902"/>
    </source>
</evidence>
<dbReference type="EMBL" id="NIVC01003309">
    <property type="protein sequence ID" value="PAA52050.1"/>
    <property type="molecule type" value="Genomic_DNA"/>
</dbReference>
<evidence type="ECO:0000313" key="2">
    <source>
        <dbReference type="EMBL" id="PAA52050.1"/>
    </source>
</evidence>
<sequence>MEATNCSVRFCQQLAEGPSPSTCQPLCSQHLQVDIQRYEKYEASVRQKIEELNRFKPAVQKLQQRLSFDLELLQDNFEDLREALDKCQKELTDKITKHHENIFYSMTAFSEMEELKNDLSKAKKSKDMRQAFLISNDIERCLETIEVDSKLIHWDESAEQVRMVAYPDVNARIKSIANAIEIQQEITLQILDNLDVLSAANSTESSDNLPLPELTVDSCFKARSNAACVAVCDNTNGYALDKSGRIVRGQAIDGVRELPEPTVIFVDINTTKVAVALDESKHRALFDAVLISADNELFGQSSLSLDNSSSIVDIQWDSRRQLLFVAQRNLVTATDLCGVALWTVNYPKICCLTGNSDKLFVAVKSASVFAISKDSGEEQSQLQLDFLDNLTQSSLINVHDFMLTVYHDSKLYKVCIITEMLIEEQPEDRHCAYGCDTSNLRENDSAILSLASFGEFTWGLRIPIFGEAPLVQHLQAADWETSMKNLRLVLAESSKHRKVFFSSGGARGPQCYTLRVK</sequence>
<reference evidence="2 3" key="1">
    <citation type="submission" date="2017-06" db="EMBL/GenBank/DDBJ databases">
        <title>A platform for efficient transgenesis in Macrostomum lignano, a flatworm model organism for stem cell research.</title>
        <authorList>
            <person name="Berezikov E."/>
        </authorList>
    </citation>
    <scope>NUCLEOTIDE SEQUENCE [LARGE SCALE GENOMIC DNA]</scope>
    <source>
        <strain evidence="2">DV1</strain>
        <tissue evidence="2">Whole organism</tissue>
    </source>
</reference>
<comment type="caution">
    <text evidence="2">The sequence shown here is derived from an EMBL/GenBank/DDBJ whole genome shotgun (WGS) entry which is preliminary data.</text>
</comment>
<accession>A0A267DRY7</accession>
<dbReference type="AlphaFoldDB" id="A0A267DRY7"/>